<accession>A0ABZ2XL04</accession>
<dbReference type="EMBL" id="CP151407">
    <property type="protein sequence ID" value="WZJ23314.1"/>
    <property type="molecule type" value="Genomic_DNA"/>
</dbReference>
<reference evidence="1 2" key="1">
    <citation type="submission" date="2024-04" db="EMBL/GenBank/DDBJ databases">
        <title>Dissimilatory iodate-reducing microorganisms contribute to the enrichment of iodine in groundwater.</title>
        <authorList>
            <person name="Jiang Z."/>
        </authorList>
    </citation>
    <scope>NUCLEOTIDE SEQUENCE [LARGE SCALE GENOMIC DNA]</scope>
    <source>
        <strain evidence="1 2">NCP973</strain>
        <plasmid evidence="1 2">unnamed1</plasmid>
    </source>
</reference>
<evidence type="ECO:0000313" key="2">
    <source>
        <dbReference type="Proteomes" id="UP001479520"/>
    </source>
</evidence>
<proteinExistence type="predicted"/>
<name>A0ABZ2XL04_9RHOO</name>
<protein>
    <submittedName>
        <fullName evidence="1">Uncharacterized protein</fullName>
    </submittedName>
</protein>
<dbReference type="RefSeq" id="WP_341744653.1">
    <property type="nucleotide sequence ID" value="NZ_CP151407.1"/>
</dbReference>
<keyword evidence="1" id="KW-0614">Plasmid</keyword>
<dbReference type="Proteomes" id="UP001479520">
    <property type="component" value="Plasmid unnamed1"/>
</dbReference>
<geneLocation type="plasmid" evidence="1 2">
    <name>unnamed1</name>
</geneLocation>
<keyword evidence="2" id="KW-1185">Reference proteome</keyword>
<sequence length="234" mass="25742">MSAKLTVHTTPSQDATCFETYWTTGRKQGIVKTSLADSIDQDRPIIAELSAIHFLLSHQHLLGEGRAGNQMEIEVTFGAIRKLSMGSSTKGHLMNHGKFLLTRYADAKVTVSKDTTWIVPERAINRVEALDINEPLAEIVDVAGVGSVSVSYHLLDRMMQRANYASITAAWQHLCKMLCGGQLARVALPPSVAKHKADKHGSTGIHLKALRDHWHFVIAQSGPRPTLVTAYVRL</sequence>
<organism evidence="1 2">
    <name type="scientific">Azonexus hydrophilus</name>
    <dbReference type="NCBI Taxonomy" id="418702"/>
    <lineage>
        <taxon>Bacteria</taxon>
        <taxon>Pseudomonadati</taxon>
        <taxon>Pseudomonadota</taxon>
        <taxon>Betaproteobacteria</taxon>
        <taxon>Rhodocyclales</taxon>
        <taxon>Azonexaceae</taxon>
        <taxon>Azonexus</taxon>
    </lineage>
</organism>
<evidence type="ECO:0000313" key="1">
    <source>
        <dbReference type="EMBL" id="WZJ23314.1"/>
    </source>
</evidence>
<gene>
    <name evidence="1" type="ORF">AADV58_18055</name>
</gene>